<dbReference type="InterPro" id="IPR050696">
    <property type="entry name" value="FtsA/MreB"/>
</dbReference>
<organism evidence="1 2">
    <name type="scientific">Vibrio sinensis</name>
    <dbReference type="NCBI Taxonomy" id="2302434"/>
    <lineage>
        <taxon>Bacteria</taxon>
        <taxon>Pseudomonadati</taxon>
        <taxon>Pseudomonadota</taxon>
        <taxon>Gammaproteobacteria</taxon>
        <taxon>Vibrionales</taxon>
        <taxon>Vibrionaceae</taxon>
        <taxon>Vibrio</taxon>
    </lineage>
</organism>
<dbReference type="InterPro" id="IPR005883">
    <property type="entry name" value="PilM"/>
</dbReference>
<dbReference type="InterPro" id="IPR043129">
    <property type="entry name" value="ATPase_NBD"/>
</dbReference>
<dbReference type="Proteomes" id="UP000273252">
    <property type="component" value="Unassembled WGS sequence"/>
</dbReference>
<keyword evidence="2" id="KW-1185">Reference proteome</keyword>
<dbReference type="NCBIfam" id="TIGR01175">
    <property type="entry name" value="pilM"/>
    <property type="match status" value="1"/>
</dbReference>
<proteinExistence type="predicted"/>
<dbReference type="OrthoDB" id="9773403at2"/>
<dbReference type="PANTHER" id="PTHR32432:SF3">
    <property type="entry name" value="ETHANOLAMINE UTILIZATION PROTEIN EUTJ"/>
    <property type="match status" value="1"/>
</dbReference>
<dbReference type="Pfam" id="PF11104">
    <property type="entry name" value="PilM_2"/>
    <property type="match status" value="1"/>
</dbReference>
<dbReference type="PANTHER" id="PTHR32432">
    <property type="entry name" value="CELL DIVISION PROTEIN FTSA-RELATED"/>
    <property type="match status" value="1"/>
</dbReference>
<sequence length="350" mass="39235">MGKSTITGIDIGHHSIKAVVLKPAKGTYVLSDYLELPVETGIFTDNHALNYQKIVKKLKELRKALPLFSRQVALSIPDNAVISKVLQIDSDLDDHEKEYAITQAFSLQTSFPTQELCLDYSEIDDDDTRAGMQSIQVYATRKEMVESRMATFHKAGFEPVVLDVHGHSLIKVWQRAALAQQKQDWFLLDIGFLHSTVCIDLLNKPPYSKDIPIGTQMMANPILERQSIAESLAVTEPMELAEPKPLYAQNYLNRNEESIVSLLVEKLQRHIQMLGTTHDLSVQGIWLTGEGALTPNLLLEITKQLAIECEPLDPFELLDNFNVSRQVSSLNSHAYTAAVGLALRAIDWRS</sequence>
<dbReference type="AlphaFoldDB" id="A0A3A6R774"/>
<dbReference type="RefSeq" id="WP_120030384.1">
    <property type="nucleotide sequence ID" value="NZ_QVMU01000005.1"/>
</dbReference>
<dbReference type="SUPFAM" id="SSF53067">
    <property type="entry name" value="Actin-like ATPase domain"/>
    <property type="match status" value="1"/>
</dbReference>
<dbReference type="EMBL" id="QVMU01000005">
    <property type="protein sequence ID" value="RJX72321.1"/>
    <property type="molecule type" value="Genomic_DNA"/>
</dbReference>
<gene>
    <name evidence="1" type="primary">pilM</name>
    <name evidence="1" type="ORF">DZ860_07880</name>
</gene>
<dbReference type="Gene3D" id="3.30.420.40">
    <property type="match status" value="2"/>
</dbReference>
<protein>
    <submittedName>
        <fullName evidence="1">Type IV pilus assembly protein PilM</fullName>
    </submittedName>
</protein>
<name>A0A3A6R774_9VIBR</name>
<accession>A0A3A6R774</accession>
<dbReference type="PIRSF" id="PIRSF019169">
    <property type="entry name" value="PilM"/>
    <property type="match status" value="1"/>
</dbReference>
<dbReference type="Gene3D" id="3.30.1490.300">
    <property type="match status" value="1"/>
</dbReference>
<comment type="caution">
    <text evidence="1">The sequence shown here is derived from an EMBL/GenBank/DDBJ whole genome shotgun (WGS) entry which is preliminary data.</text>
</comment>
<evidence type="ECO:0000313" key="1">
    <source>
        <dbReference type="EMBL" id="RJX72321.1"/>
    </source>
</evidence>
<evidence type="ECO:0000313" key="2">
    <source>
        <dbReference type="Proteomes" id="UP000273252"/>
    </source>
</evidence>
<reference evidence="1 2" key="1">
    <citation type="submission" date="2018-08" db="EMBL/GenBank/DDBJ databases">
        <title>Vibrio isolated from the Eastern China Marginal Seas.</title>
        <authorList>
            <person name="Li Y."/>
        </authorList>
    </citation>
    <scope>NUCLEOTIDE SEQUENCE [LARGE SCALE GENOMIC DNA]</scope>
    <source>
        <strain evidence="1 2">BEI233</strain>
    </source>
</reference>
<dbReference type="CDD" id="cd24049">
    <property type="entry name" value="ASKHA_NBD_PilM"/>
    <property type="match status" value="1"/>
</dbReference>